<dbReference type="AlphaFoldDB" id="A0AA43KBP1"/>
<evidence type="ECO:0000313" key="2">
    <source>
        <dbReference type="EMBL" id="MDH6060627.1"/>
    </source>
</evidence>
<gene>
    <name evidence="2" type="ORF">NWP17_09280</name>
</gene>
<comment type="caution">
    <text evidence="2">The sequence shown here is derived from an EMBL/GenBank/DDBJ whole genome shotgun (WGS) entry which is preliminary data.</text>
</comment>
<dbReference type="EMBL" id="JANQDH010000058">
    <property type="protein sequence ID" value="MDH6060627.1"/>
    <property type="molecule type" value="Genomic_DNA"/>
</dbReference>
<dbReference type="InterPro" id="IPR013108">
    <property type="entry name" value="Amidohydro_3"/>
</dbReference>
<reference evidence="2 3" key="1">
    <citation type="journal article" date="2023" name="J. Phycol.">
        <title>Chrysosporum ovalisporum is synonymous with the true-branching cyanobacterium Umezakia natans (Nostocales/Aphanizomenonaceae).</title>
        <authorList>
            <person name="McGregor G.B."/>
            <person name="Sendall B.C."/>
            <person name="Niiyama Y."/>
            <person name="Tuji A."/>
            <person name="Willis A."/>
        </authorList>
    </citation>
    <scope>NUCLEOTIDE SEQUENCE [LARGE SCALE GENOMIC DNA]</scope>
    <source>
        <strain evidence="2 3">ANA360D</strain>
    </source>
</reference>
<proteinExistence type="predicted"/>
<dbReference type="Gene3D" id="2.30.40.10">
    <property type="entry name" value="Urease, subunit C, domain 1"/>
    <property type="match status" value="1"/>
</dbReference>
<evidence type="ECO:0000259" key="1">
    <source>
        <dbReference type="Pfam" id="PF07969"/>
    </source>
</evidence>
<evidence type="ECO:0000313" key="3">
    <source>
        <dbReference type="Proteomes" id="UP001159387"/>
    </source>
</evidence>
<dbReference type="InterPro" id="IPR011059">
    <property type="entry name" value="Metal-dep_hydrolase_composite"/>
</dbReference>
<dbReference type="SUPFAM" id="SSF51556">
    <property type="entry name" value="Metallo-dependent hydrolases"/>
    <property type="match status" value="1"/>
</dbReference>
<name>A0AA43KBP1_9CYAN</name>
<dbReference type="PANTHER" id="PTHR22642:SF2">
    <property type="entry name" value="PROTEIN LONG AFTER FAR-RED 3"/>
    <property type="match status" value="1"/>
</dbReference>
<sequence>MLRTDSQADLVFYNGKILTVDPDFSIQQAVAIQDHKILAVGSDQSISRFASDNTTQVNLNGKTVIPGFNDSHHHFMNRAARAYNGIRLDQFTSVPQIIDALLAKAKELGPGEVIISNAGCAAELLDEGRTPTLAELDRACPNNPVVLTFEDGRHTNTRMMELCGITKDLPNPTKGMIGRDPETGELTGVFAGTAQRLLLSKGSSATGDIGVFTEDQLYTAVLWAQRLANSAGITSIRNPSLQPYEMVAYQRLWQNQALTLRIAMDVNVDHVNLSVEELEKELGSWGIRPPFGDEWLRVNGVSELWVDQSTDGMLNSWSYSTLPLVGEGQVNYRGIQRLSCDKLNQICITLNKLGWRPLVHAGGDVAVDILLDAFAAADQVASLKGKRWVLDHAHYGQSRHIERVKGMDLVVAMQYHPYMYYPVFALYHSAERAAHLFPAKEWLDAGIMVAGGSDYSKIPASPFEGIYFFVSRQTKKWGLIGPEHAVSRQQALQMYTLNSAYLTFEESIKGSIEPGKLADIVILSGDYLTVPEEEILDLKPLATLVGGKVVYQDQDYDVKFPPNLVR</sequence>
<dbReference type="InterPro" id="IPR033932">
    <property type="entry name" value="YtcJ-like"/>
</dbReference>
<feature type="domain" description="Amidohydrolase 3" evidence="1">
    <location>
        <begin position="57"/>
        <end position="551"/>
    </location>
</feature>
<dbReference type="CDD" id="cd01300">
    <property type="entry name" value="YtcJ_like"/>
    <property type="match status" value="1"/>
</dbReference>
<dbReference type="Pfam" id="PF07969">
    <property type="entry name" value="Amidohydro_3"/>
    <property type="match status" value="1"/>
</dbReference>
<dbReference type="RefSeq" id="WP_280654623.1">
    <property type="nucleotide sequence ID" value="NZ_JANQDH010000058.1"/>
</dbReference>
<protein>
    <submittedName>
        <fullName evidence="2">Amidohydrolase</fullName>
    </submittedName>
</protein>
<accession>A0AA43KBP1</accession>
<organism evidence="2 3">
    <name type="scientific">Chrysosporum bergii ANA360D</name>
    <dbReference type="NCBI Taxonomy" id="617107"/>
    <lineage>
        <taxon>Bacteria</taxon>
        <taxon>Bacillati</taxon>
        <taxon>Cyanobacteriota</taxon>
        <taxon>Cyanophyceae</taxon>
        <taxon>Nostocales</taxon>
        <taxon>Nodulariaceae</taxon>
        <taxon>Chrysosporum</taxon>
    </lineage>
</organism>
<keyword evidence="3" id="KW-1185">Reference proteome</keyword>
<dbReference type="Proteomes" id="UP001159387">
    <property type="component" value="Unassembled WGS sequence"/>
</dbReference>
<dbReference type="GO" id="GO:0016810">
    <property type="term" value="F:hydrolase activity, acting on carbon-nitrogen (but not peptide) bonds"/>
    <property type="evidence" value="ECO:0007669"/>
    <property type="project" value="InterPro"/>
</dbReference>
<dbReference type="Gene3D" id="3.10.310.70">
    <property type="match status" value="1"/>
</dbReference>
<dbReference type="InterPro" id="IPR032466">
    <property type="entry name" value="Metal_Hydrolase"/>
</dbReference>
<dbReference type="Gene3D" id="3.20.20.140">
    <property type="entry name" value="Metal-dependent hydrolases"/>
    <property type="match status" value="1"/>
</dbReference>
<dbReference type="PANTHER" id="PTHR22642">
    <property type="entry name" value="IMIDAZOLONEPROPIONASE"/>
    <property type="match status" value="1"/>
</dbReference>
<dbReference type="SUPFAM" id="SSF51338">
    <property type="entry name" value="Composite domain of metallo-dependent hydrolases"/>
    <property type="match status" value="1"/>
</dbReference>